<organism evidence="1 2">
    <name type="scientific">Scortum barcoo</name>
    <name type="common">barcoo grunter</name>
    <dbReference type="NCBI Taxonomy" id="214431"/>
    <lineage>
        <taxon>Eukaryota</taxon>
        <taxon>Metazoa</taxon>
        <taxon>Chordata</taxon>
        <taxon>Craniata</taxon>
        <taxon>Vertebrata</taxon>
        <taxon>Euteleostomi</taxon>
        <taxon>Actinopterygii</taxon>
        <taxon>Neopterygii</taxon>
        <taxon>Teleostei</taxon>
        <taxon>Neoteleostei</taxon>
        <taxon>Acanthomorphata</taxon>
        <taxon>Eupercaria</taxon>
        <taxon>Centrarchiformes</taxon>
        <taxon>Terapontoidei</taxon>
        <taxon>Terapontidae</taxon>
        <taxon>Scortum</taxon>
    </lineage>
</organism>
<reference evidence="1" key="1">
    <citation type="submission" date="2022-04" db="EMBL/GenBank/DDBJ databases">
        <title>Jade perch genome.</title>
        <authorList>
            <person name="Chao B."/>
        </authorList>
    </citation>
    <scope>NUCLEOTIDE SEQUENCE</scope>
    <source>
        <strain evidence="1">CB-2022</strain>
    </source>
</reference>
<dbReference type="EMBL" id="CM041549">
    <property type="protein sequence ID" value="KAI3357772.1"/>
    <property type="molecule type" value="Genomic_DNA"/>
</dbReference>
<proteinExistence type="predicted"/>
<sequence length="172" mass="19059">MTAWLATHSSNTIVKFADDTTVIGLITGNDDETDLQRANSKRRQREEHGPLCINRDYGGESQQLQVPPVHISEDLTWTHHTDFITKSARQWLFFLRRLRRLNMDSWLLCSFYRCTIERILTGSASPPGHSGTGTAAAPPSTVRLYTEGGESCSAHHQDGAAIHGGPLHPALV</sequence>
<name>A0ACB8VS95_9TELE</name>
<evidence type="ECO:0000313" key="1">
    <source>
        <dbReference type="EMBL" id="KAI3357772.1"/>
    </source>
</evidence>
<keyword evidence="2" id="KW-1185">Reference proteome</keyword>
<dbReference type="Proteomes" id="UP000831701">
    <property type="component" value="Chromosome 19"/>
</dbReference>
<evidence type="ECO:0000313" key="2">
    <source>
        <dbReference type="Proteomes" id="UP000831701"/>
    </source>
</evidence>
<protein>
    <submittedName>
        <fullName evidence="1">Uncharacterized protein</fullName>
    </submittedName>
</protein>
<gene>
    <name evidence="1" type="ORF">L3Q82_015531</name>
</gene>
<accession>A0ACB8VS95</accession>
<comment type="caution">
    <text evidence="1">The sequence shown here is derived from an EMBL/GenBank/DDBJ whole genome shotgun (WGS) entry which is preliminary data.</text>
</comment>